<gene>
    <name evidence="1" type="ORF">BV898_13346</name>
</gene>
<dbReference type="AlphaFoldDB" id="A0A1W0WB57"/>
<organism evidence="1 2">
    <name type="scientific">Hypsibius exemplaris</name>
    <name type="common">Freshwater tardigrade</name>
    <dbReference type="NCBI Taxonomy" id="2072580"/>
    <lineage>
        <taxon>Eukaryota</taxon>
        <taxon>Metazoa</taxon>
        <taxon>Ecdysozoa</taxon>
        <taxon>Tardigrada</taxon>
        <taxon>Eutardigrada</taxon>
        <taxon>Parachela</taxon>
        <taxon>Hypsibioidea</taxon>
        <taxon>Hypsibiidae</taxon>
        <taxon>Hypsibius</taxon>
    </lineage>
</organism>
<dbReference type="EMBL" id="MTYJ01000146">
    <property type="protein sequence ID" value="OQV12393.1"/>
    <property type="molecule type" value="Genomic_DNA"/>
</dbReference>
<keyword evidence="2" id="KW-1185">Reference proteome</keyword>
<protein>
    <submittedName>
        <fullName evidence="1">Uncharacterized protein</fullName>
    </submittedName>
</protein>
<evidence type="ECO:0000313" key="2">
    <source>
        <dbReference type="Proteomes" id="UP000192578"/>
    </source>
</evidence>
<sequence length="71" mass="7922">MDFMFDTFGRGRVWTTHPGFSRMKGAGASLPYCSTDGGHENPAISRSVIQYEFILAVTDEFADRVGQRFGQ</sequence>
<dbReference type="Proteomes" id="UP000192578">
    <property type="component" value="Unassembled WGS sequence"/>
</dbReference>
<accession>A0A1W0WB57</accession>
<name>A0A1W0WB57_HYPEX</name>
<comment type="caution">
    <text evidence="1">The sequence shown here is derived from an EMBL/GenBank/DDBJ whole genome shotgun (WGS) entry which is preliminary data.</text>
</comment>
<evidence type="ECO:0000313" key="1">
    <source>
        <dbReference type="EMBL" id="OQV12393.1"/>
    </source>
</evidence>
<reference evidence="2" key="1">
    <citation type="submission" date="2017-01" db="EMBL/GenBank/DDBJ databases">
        <title>Comparative genomics of anhydrobiosis in the tardigrade Hypsibius dujardini.</title>
        <authorList>
            <person name="Yoshida Y."/>
            <person name="Koutsovoulos G."/>
            <person name="Laetsch D."/>
            <person name="Stevens L."/>
            <person name="Kumar S."/>
            <person name="Horikawa D."/>
            <person name="Ishino K."/>
            <person name="Komine S."/>
            <person name="Tomita M."/>
            <person name="Blaxter M."/>
            <person name="Arakawa K."/>
        </authorList>
    </citation>
    <scope>NUCLEOTIDE SEQUENCE [LARGE SCALE GENOMIC DNA]</scope>
    <source>
        <strain evidence="2">Z151</strain>
    </source>
</reference>
<proteinExistence type="predicted"/>